<dbReference type="Proteomes" id="UP000094197">
    <property type="component" value="Chromosome 1"/>
</dbReference>
<evidence type="ECO:0000256" key="1">
    <source>
        <dbReference type="ARBA" id="ARBA00023015"/>
    </source>
</evidence>
<dbReference type="InterPro" id="IPR036390">
    <property type="entry name" value="WH_DNA-bd_sf"/>
</dbReference>
<dbReference type="RefSeq" id="WP_069608197.1">
    <property type="nucleotide sequence ID" value="NZ_CP015217.1"/>
</dbReference>
<dbReference type="Gene3D" id="1.10.10.10">
    <property type="entry name" value="Winged helix-like DNA-binding domain superfamily/Winged helix DNA-binding domain"/>
    <property type="match status" value="1"/>
</dbReference>
<protein>
    <submittedName>
        <fullName evidence="5">Transcriptional regulator</fullName>
    </submittedName>
</protein>
<keyword evidence="3" id="KW-0804">Transcription</keyword>
<proteinExistence type="predicted"/>
<dbReference type="GO" id="GO:0003700">
    <property type="term" value="F:DNA-binding transcription factor activity"/>
    <property type="evidence" value="ECO:0007669"/>
    <property type="project" value="InterPro"/>
</dbReference>
<dbReference type="PANTHER" id="PTHR33154:SF33">
    <property type="entry name" value="TRANSCRIPTIONAL REPRESSOR SDPR"/>
    <property type="match status" value="1"/>
</dbReference>
<dbReference type="KEGG" id="laj:A0128_14665"/>
<dbReference type="InterPro" id="IPR051081">
    <property type="entry name" value="HTH_MetalResp_TranReg"/>
</dbReference>
<dbReference type="SUPFAM" id="SSF46785">
    <property type="entry name" value="Winged helix' DNA-binding domain"/>
    <property type="match status" value="1"/>
</dbReference>
<dbReference type="PROSITE" id="PS50987">
    <property type="entry name" value="HTH_ARSR_2"/>
    <property type="match status" value="1"/>
</dbReference>
<keyword evidence="2" id="KW-0238">DNA-binding</keyword>
<dbReference type="GO" id="GO:0003677">
    <property type="term" value="F:DNA binding"/>
    <property type="evidence" value="ECO:0007669"/>
    <property type="project" value="UniProtKB-KW"/>
</dbReference>
<evidence type="ECO:0000256" key="2">
    <source>
        <dbReference type="ARBA" id="ARBA00023125"/>
    </source>
</evidence>
<evidence type="ECO:0000259" key="4">
    <source>
        <dbReference type="PROSITE" id="PS50987"/>
    </source>
</evidence>
<reference evidence="5 6" key="1">
    <citation type="submission" date="2016-04" db="EMBL/GenBank/DDBJ databases">
        <title>Complete genome seqeunce of Leptospira alstonii serovar Room22.</title>
        <authorList>
            <person name="Nally J.E."/>
            <person name="Bayles D.O."/>
            <person name="Hurley D."/>
            <person name="Fanning S."/>
            <person name="McMahon B.J."/>
            <person name="Arent Z."/>
        </authorList>
    </citation>
    <scope>NUCLEOTIDE SEQUENCE [LARGE SCALE GENOMIC DNA]</scope>
    <source>
        <strain evidence="5 6">GWTS #1</strain>
    </source>
</reference>
<feature type="domain" description="HTH arsR-type" evidence="4">
    <location>
        <begin position="1"/>
        <end position="101"/>
    </location>
</feature>
<gene>
    <name evidence="5" type="ORF">A0128_14665</name>
</gene>
<sequence length="101" mass="11747">MDILKVTKAIGNETRLNILEWLKNPESNFGKQEIGDFKKDGVCVTLIQEKTELGQSTISHYLSLLLGANLLKSKRIGQWTFYSRNEETIREYLNFLKRKIQ</sequence>
<dbReference type="EMBL" id="CP015217">
    <property type="protein sequence ID" value="AOP34981.1"/>
    <property type="molecule type" value="Genomic_DNA"/>
</dbReference>
<dbReference type="PANTHER" id="PTHR33154">
    <property type="entry name" value="TRANSCRIPTIONAL REGULATOR, ARSR FAMILY"/>
    <property type="match status" value="1"/>
</dbReference>
<dbReference type="OrthoDB" id="9790747at2"/>
<dbReference type="AlphaFoldDB" id="A0A1D7UZH8"/>
<organism evidence="5 6">
    <name type="scientific">Leptospira tipperaryensis</name>
    <dbReference type="NCBI Taxonomy" id="2564040"/>
    <lineage>
        <taxon>Bacteria</taxon>
        <taxon>Pseudomonadati</taxon>
        <taxon>Spirochaetota</taxon>
        <taxon>Spirochaetia</taxon>
        <taxon>Leptospirales</taxon>
        <taxon>Leptospiraceae</taxon>
        <taxon>Leptospira</taxon>
    </lineage>
</organism>
<dbReference type="SMART" id="SM00418">
    <property type="entry name" value="HTH_ARSR"/>
    <property type="match status" value="1"/>
</dbReference>
<keyword evidence="1" id="KW-0805">Transcription regulation</keyword>
<evidence type="ECO:0000256" key="3">
    <source>
        <dbReference type="ARBA" id="ARBA00023163"/>
    </source>
</evidence>
<name>A0A1D7UZH8_9LEPT</name>
<dbReference type="InterPro" id="IPR036388">
    <property type="entry name" value="WH-like_DNA-bd_sf"/>
</dbReference>
<accession>A0A1D7UZH8</accession>
<evidence type="ECO:0000313" key="5">
    <source>
        <dbReference type="EMBL" id="AOP34981.1"/>
    </source>
</evidence>
<keyword evidence="6" id="KW-1185">Reference proteome</keyword>
<evidence type="ECO:0000313" key="6">
    <source>
        <dbReference type="Proteomes" id="UP000094197"/>
    </source>
</evidence>
<dbReference type="InterPro" id="IPR001845">
    <property type="entry name" value="HTH_ArsR_DNA-bd_dom"/>
</dbReference>